<evidence type="ECO:0000313" key="3">
    <source>
        <dbReference type="Proteomes" id="UP000053820"/>
    </source>
</evidence>
<organism evidence="2 3">
    <name type="scientific">Hydnomerulius pinastri MD-312</name>
    <dbReference type="NCBI Taxonomy" id="994086"/>
    <lineage>
        <taxon>Eukaryota</taxon>
        <taxon>Fungi</taxon>
        <taxon>Dikarya</taxon>
        <taxon>Basidiomycota</taxon>
        <taxon>Agaricomycotina</taxon>
        <taxon>Agaricomycetes</taxon>
        <taxon>Agaricomycetidae</taxon>
        <taxon>Boletales</taxon>
        <taxon>Boletales incertae sedis</taxon>
        <taxon>Leucogyrophana</taxon>
    </lineage>
</organism>
<proteinExistence type="predicted"/>
<feature type="region of interest" description="Disordered" evidence="1">
    <location>
        <begin position="1"/>
        <end position="134"/>
    </location>
</feature>
<feature type="compositionally biased region" description="Basic residues" evidence="1">
    <location>
        <begin position="30"/>
        <end position="43"/>
    </location>
</feature>
<dbReference type="AlphaFoldDB" id="A0A0C9WBN1"/>
<dbReference type="Pfam" id="PF06658">
    <property type="entry name" value="DUF1168"/>
    <property type="match status" value="1"/>
</dbReference>
<name>A0A0C9WBN1_9AGAM</name>
<keyword evidence="3" id="KW-1185">Reference proteome</keyword>
<dbReference type="HOGENOM" id="CLU_1896495_0_0_1"/>
<accession>A0A0C9WBN1</accession>
<dbReference type="Proteomes" id="UP000053820">
    <property type="component" value="Unassembled WGS sequence"/>
</dbReference>
<evidence type="ECO:0000256" key="1">
    <source>
        <dbReference type="SAM" id="MobiDB-lite"/>
    </source>
</evidence>
<dbReference type="InterPro" id="IPR009548">
    <property type="entry name" value="Prkrip1"/>
</dbReference>
<reference evidence="2 3" key="1">
    <citation type="submission" date="2014-04" db="EMBL/GenBank/DDBJ databases">
        <title>Evolutionary Origins and Diversification of the Mycorrhizal Mutualists.</title>
        <authorList>
            <consortium name="DOE Joint Genome Institute"/>
            <consortium name="Mycorrhizal Genomics Consortium"/>
            <person name="Kohler A."/>
            <person name="Kuo A."/>
            <person name="Nagy L.G."/>
            <person name="Floudas D."/>
            <person name="Copeland A."/>
            <person name="Barry K.W."/>
            <person name="Cichocki N."/>
            <person name="Veneault-Fourrey C."/>
            <person name="LaButti K."/>
            <person name="Lindquist E.A."/>
            <person name="Lipzen A."/>
            <person name="Lundell T."/>
            <person name="Morin E."/>
            <person name="Murat C."/>
            <person name="Riley R."/>
            <person name="Ohm R."/>
            <person name="Sun H."/>
            <person name="Tunlid A."/>
            <person name="Henrissat B."/>
            <person name="Grigoriev I.V."/>
            <person name="Hibbett D.S."/>
            <person name="Martin F."/>
        </authorList>
    </citation>
    <scope>NUCLEOTIDE SEQUENCE [LARGE SCALE GENOMIC DNA]</scope>
    <source>
        <strain evidence="2 3">MD-312</strain>
    </source>
</reference>
<feature type="compositionally biased region" description="Gly residues" evidence="1">
    <location>
        <begin position="51"/>
        <end position="61"/>
    </location>
</feature>
<dbReference type="EMBL" id="KN839863">
    <property type="protein sequence ID" value="KIJ61341.1"/>
    <property type="molecule type" value="Genomic_DNA"/>
</dbReference>
<evidence type="ECO:0000313" key="2">
    <source>
        <dbReference type="EMBL" id="KIJ61341.1"/>
    </source>
</evidence>
<protein>
    <submittedName>
        <fullName evidence="2">Uncharacterized protein</fullName>
    </submittedName>
</protein>
<feature type="compositionally biased region" description="Basic and acidic residues" evidence="1">
    <location>
        <begin position="1"/>
        <end position="29"/>
    </location>
</feature>
<dbReference type="GO" id="GO:0003725">
    <property type="term" value="F:double-stranded RNA binding"/>
    <property type="evidence" value="ECO:0007669"/>
    <property type="project" value="InterPro"/>
</dbReference>
<gene>
    <name evidence="2" type="ORF">HYDPIDRAFT_116106</name>
</gene>
<sequence length="134" mass="14799">MEEESRKETETADFERKRKEAEDLAEAKTAKNRAKRQKKKERAKAKPSEKGGAGEGGGQGGTSEAPLKKRRLVNGKELVFRRPGEESDEEEEGAARAQAGAEEPESADEAGPQPETEETPRIVSEQRIIIHEDD</sequence>